<dbReference type="InParanoid" id="A0A0C3N4F2"/>
<sequence length="52" mass="5607">MVLPFVFTRWPLAVSSRLLKPRKAINTSDCACGGSSLSNHRSVSAALAMNML</sequence>
<reference evidence="1 2" key="1">
    <citation type="submission" date="2014-04" db="EMBL/GenBank/DDBJ databases">
        <authorList>
            <consortium name="DOE Joint Genome Institute"/>
            <person name="Kuo A."/>
            <person name="Kohler A."/>
            <person name="Costa M.D."/>
            <person name="Nagy L.G."/>
            <person name="Floudas D."/>
            <person name="Copeland A."/>
            <person name="Barry K.W."/>
            <person name="Cichocki N."/>
            <person name="Veneault-Fourrey C."/>
            <person name="LaButti K."/>
            <person name="Lindquist E.A."/>
            <person name="Lipzen A."/>
            <person name="Lundell T."/>
            <person name="Morin E."/>
            <person name="Murat C."/>
            <person name="Sun H."/>
            <person name="Tunlid A."/>
            <person name="Henrissat B."/>
            <person name="Grigoriev I.V."/>
            <person name="Hibbett D.S."/>
            <person name="Martin F."/>
            <person name="Nordberg H.P."/>
            <person name="Cantor M.N."/>
            <person name="Hua S.X."/>
        </authorList>
    </citation>
    <scope>NUCLEOTIDE SEQUENCE [LARGE SCALE GENOMIC DNA]</scope>
    <source>
        <strain evidence="1 2">Marx 270</strain>
    </source>
</reference>
<name>A0A0C3N4F2_PISTI</name>
<dbReference type="HOGENOM" id="CLU_3088187_0_0_1"/>
<accession>A0A0C3N4F2</accession>
<dbReference type="AlphaFoldDB" id="A0A0C3N4F2"/>
<keyword evidence="2" id="KW-1185">Reference proteome</keyword>
<reference evidence="2" key="2">
    <citation type="submission" date="2015-01" db="EMBL/GenBank/DDBJ databases">
        <title>Evolutionary Origins and Diversification of the Mycorrhizal Mutualists.</title>
        <authorList>
            <consortium name="DOE Joint Genome Institute"/>
            <consortium name="Mycorrhizal Genomics Consortium"/>
            <person name="Kohler A."/>
            <person name="Kuo A."/>
            <person name="Nagy L.G."/>
            <person name="Floudas D."/>
            <person name="Copeland A."/>
            <person name="Barry K.W."/>
            <person name="Cichocki N."/>
            <person name="Veneault-Fourrey C."/>
            <person name="LaButti K."/>
            <person name="Lindquist E.A."/>
            <person name="Lipzen A."/>
            <person name="Lundell T."/>
            <person name="Morin E."/>
            <person name="Murat C."/>
            <person name="Riley R."/>
            <person name="Ohm R."/>
            <person name="Sun H."/>
            <person name="Tunlid A."/>
            <person name="Henrissat B."/>
            <person name="Grigoriev I.V."/>
            <person name="Hibbett D.S."/>
            <person name="Martin F."/>
        </authorList>
    </citation>
    <scope>NUCLEOTIDE SEQUENCE [LARGE SCALE GENOMIC DNA]</scope>
    <source>
        <strain evidence="2">Marx 270</strain>
    </source>
</reference>
<proteinExistence type="predicted"/>
<dbReference type="EMBL" id="KN832058">
    <property type="protein sequence ID" value="KIN95914.1"/>
    <property type="molecule type" value="Genomic_DNA"/>
</dbReference>
<organism evidence="1 2">
    <name type="scientific">Pisolithus tinctorius Marx 270</name>
    <dbReference type="NCBI Taxonomy" id="870435"/>
    <lineage>
        <taxon>Eukaryota</taxon>
        <taxon>Fungi</taxon>
        <taxon>Dikarya</taxon>
        <taxon>Basidiomycota</taxon>
        <taxon>Agaricomycotina</taxon>
        <taxon>Agaricomycetes</taxon>
        <taxon>Agaricomycetidae</taxon>
        <taxon>Boletales</taxon>
        <taxon>Sclerodermatineae</taxon>
        <taxon>Pisolithaceae</taxon>
        <taxon>Pisolithus</taxon>
    </lineage>
</organism>
<evidence type="ECO:0000313" key="2">
    <source>
        <dbReference type="Proteomes" id="UP000054217"/>
    </source>
</evidence>
<dbReference type="Proteomes" id="UP000054217">
    <property type="component" value="Unassembled WGS sequence"/>
</dbReference>
<gene>
    <name evidence="1" type="ORF">M404DRAFT_1007118</name>
</gene>
<evidence type="ECO:0000313" key="1">
    <source>
        <dbReference type="EMBL" id="KIN95914.1"/>
    </source>
</evidence>
<protein>
    <submittedName>
        <fullName evidence="1">Uncharacterized protein</fullName>
    </submittedName>
</protein>